<reference evidence="1" key="2">
    <citation type="journal article" date="2021" name="PeerJ">
        <title>Extensive microbial diversity within the chicken gut microbiome revealed by metagenomics and culture.</title>
        <authorList>
            <person name="Gilroy R."/>
            <person name="Ravi A."/>
            <person name="Getino M."/>
            <person name="Pursley I."/>
            <person name="Horton D.L."/>
            <person name="Alikhan N.F."/>
            <person name="Baker D."/>
            <person name="Gharbi K."/>
            <person name="Hall N."/>
            <person name="Watson M."/>
            <person name="Adriaenssens E.M."/>
            <person name="Foster-Nyarko E."/>
            <person name="Jarju S."/>
            <person name="Secka A."/>
            <person name="Antonio M."/>
            <person name="Oren A."/>
            <person name="Chaudhuri R.R."/>
            <person name="La Ragione R."/>
            <person name="Hildebrand F."/>
            <person name="Pallen M.J."/>
        </authorList>
    </citation>
    <scope>NUCLEOTIDE SEQUENCE</scope>
    <source>
        <strain evidence="1">11687</strain>
    </source>
</reference>
<gene>
    <name evidence="1" type="ORF">IAC57_00805</name>
</gene>
<comment type="caution">
    <text evidence="1">The sequence shown here is derived from an EMBL/GenBank/DDBJ whole genome shotgun (WGS) entry which is preliminary data.</text>
</comment>
<protein>
    <submittedName>
        <fullName evidence="1">Uncharacterized protein</fullName>
    </submittedName>
</protein>
<dbReference type="AlphaFoldDB" id="A0A9D1MEJ9"/>
<reference evidence="1" key="1">
    <citation type="submission" date="2020-10" db="EMBL/GenBank/DDBJ databases">
        <authorList>
            <person name="Gilroy R."/>
        </authorList>
    </citation>
    <scope>NUCLEOTIDE SEQUENCE</scope>
    <source>
        <strain evidence="1">11687</strain>
    </source>
</reference>
<name>A0A9D1MEJ9_9FIRM</name>
<accession>A0A9D1MEJ9</accession>
<organism evidence="1 2">
    <name type="scientific">Candidatus Scatosoma pullistercoris</name>
    <dbReference type="NCBI Taxonomy" id="2840934"/>
    <lineage>
        <taxon>Bacteria</taxon>
        <taxon>Bacillati</taxon>
        <taxon>Bacillota</taxon>
        <taxon>Clostridia</taxon>
        <taxon>Candidatus Scatosoma</taxon>
    </lineage>
</organism>
<sequence>MEKHDGSGCGKECETLLKLAQAEELAAKKAGIYSRILTDTALSEDMEALALRHEQRKETLEKLSGGSR</sequence>
<proteinExistence type="predicted"/>
<evidence type="ECO:0000313" key="2">
    <source>
        <dbReference type="Proteomes" id="UP000824081"/>
    </source>
</evidence>
<dbReference type="EMBL" id="DVMZ01000022">
    <property type="protein sequence ID" value="HIU58617.1"/>
    <property type="molecule type" value="Genomic_DNA"/>
</dbReference>
<dbReference type="Proteomes" id="UP000824081">
    <property type="component" value="Unassembled WGS sequence"/>
</dbReference>
<evidence type="ECO:0000313" key="1">
    <source>
        <dbReference type="EMBL" id="HIU58617.1"/>
    </source>
</evidence>